<dbReference type="Pfam" id="PF05638">
    <property type="entry name" value="T6SS_HCP"/>
    <property type="match status" value="1"/>
</dbReference>
<accession>A0ABV4TSF8</accession>
<evidence type="ECO:0000313" key="1">
    <source>
        <dbReference type="EMBL" id="MFA9460258.1"/>
    </source>
</evidence>
<organism evidence="1 2">
    <name type="scientific">Thiohalorhabdus methylotrophus</name>
    <dbReference type="NCBI Taxonomy" id="3242694"/>
    <lineage>
        <taxon>Bacteria</taxon>
        <taxon>Pseudomonadati</taxon>
        <taxon>Pseudomonadota</taxon>
        <taxon>Gammaproteobacteria</taxon>
        <taxon>Thiohalorhabdales</taxon>
        <taxon>Thiohalorhabdaceae</taxon>
        <taxon>Thiohalorhabdus</taxon>
    </lineage>
</organism>
<dbReference type="Proteomes" id="UP001575181">
    <property type="component" value="Unassembled WGS sequence"/>
</dbReference>
<name>A0ABV4TSF8_9GAMM</name>
<dbReference type="PANTHER" id="PTHR34319:SF7">
    <property type="entry name" value="HNH ENDONUCLEASE DOMAIN-CONTAINING PROTEIN"/>
    <property type="match status" value="1"/>
</dbReference>
<dbReference type="PANTHER" id="PTHR34319">
    <property type="entry name" value="MAJOR EXPORTED PROTEIN"/>
    <property type="match status" value="1"/>
</dbReference>
<dbReference type="RefSeq" id="WP_373655042.1">
    <property type="nucleotide sequence ID" value="NZ_JBGUAW010000003.1"/>
</dbReference>
<evidence type="ECO:0000313" key="2">
    <source>
        <dbReference type="Proteomes" id="UP001575181"/>
    </source>
</evidence>
<reference evidence="1 2" key="1">
    <citation type="submission" date="2024-08" db="EMBL/GenBank/DDBJ databases">
        <title>Whole-genome sequencing of halo(alkali)philic microorganisms from hypersaline lakes.</title>
        <authorList>
            <person name="Sorokin D.Y."/>
            <person name="Merkel A.Y."/>
            <person name="Messina E."/>
            <person name="Yakimov M."/>
        </authorList>
    </citation>
    <scope>NUCLEOTIDE SEQUENCE [LARGE SCALE GENOMIC DNA]</scope>
    <source>
        <strain evidence="1 2">Cl-TMA</strain>
    </source>
</reference>
<comment type="caution">
    <text evidence="1">The sequence shown here is derived from an EMBL/GenBank/DDBJ whole genome shotgun (WGS) entry which is preliminary data.</text>
</comment>
<dbReference type="InterPro" id="IPR036624">
    <property type="entry name" value="Hcp1-lik_sf"/>
</dbReference>
<protein>
    <submittedName>
        <fullName evidence="1">Type VI secretion system tube protein TssD</fullName>
    </submittedName>
</protein>
<keyword evidence="2" id="KW-1185">Reference proteome</keyword>
<dbReference type="InterPro" id="IPR052947">
    <property type="entry name" value="T6SS_Hcp1_domain"/>
</dbReference>
<dbReference type="Gene3D" id="2.30.110.20">
    <property type="entry name" value="Hcp1-like"/>
    <property type="match status" value="1"/>
</dbReference>
<dbReference type="InterPro" id="IPR008514">
    <property type="entry name" value="T6SS_Hcp"/>
</dbReference>
<dbReference type="NCBIfam" id="TIGR03344">
    <property type="entry name" value="VI_effect_Hcp1"/>
    <property type="match status" value="1"/>
</dbReference>
<sequence length="172" mass="19153">MPHDIFMTVEATEEGETLSEGASSEDSIGAFSKAQHEDKIYVLGFQQRLSLPTDRKTGGVVGNRRHEYLTITKLIDKSSPLLHAKLVNPTKLDCELEFFRPSDAGGEGEPQHYYTITLEKAKIVSIETTSPNLLDPRNDDFMPYEVVTFLYGGIDWVHEVGSTNASDTWSGE</sequence>
<proteinExistence type="predicted"/>
<gene>
    <name evidence="1" type="primary">tssD</name>
    <name evidence="1" type="ORF">ACERLL_05400</name>
</gene>
<dbReference type="SUPFAM" id="SSF141452">
    <property type="entry name" value="Hcp1-like"/>
    <property type="match status" value="1"/>
</dbReference>
<dbReference type="EMBL" id="JBGUAW010000003">
    <property type="protein sequence ID" value="MFA9460258.1"/>
    <property type="molecule type" value="Genomic_DNA"/>
</dbReference>